<dbReference type="InterPro" id="IPR054353">
    <property type="entry name" value="IstA-like_C"/>
</dbReference>
<dbReference type="SUPFAM" id="SSF53098">
    <property type="entry name" value="Ribonuclease H-like"/>
    <property type="match status" value="1"/>
</dbReference>
<dbReference type="PANTHER" id="PTHR35004:SF6">
    <property type="entry name" value="TRANSPOSASE"/>
    <property type="match status" value="1"/>
</dbReference>
<dbReference type="NCBIfam" id="NF033546">
    <property type="entry name" value="transpos_IS21"/>
    <property type="match status" value="1"/>
</dbReference>
<evidence type="ECO:0000313" key="3">
    <source>
        <dbReference type="EMBL" id="MDF1613324.1"/>
    </source>
</evidence>
<accession>A0AAE3P2V8</accession>
<dbReference type="InterPro" id="IPR001584">
    <property type="entry name" value="Integrase_cat-core"/>
</dbReference>
<dbReference type="EMBL" id="JARGDL010000046">
    <property type="protein sequence ID" value="MDF1613324.1"/>
    <property type="molecule type" value="Genomic_DNA"/>
</dbReference>
<proteinExistence type="inferred from homology"/>
<dbReference type="Pfam" id="PF22483">
    <property type="entry name" value="Mu-transpos_C_2"/>
    <property type="match status" value="1"/>
</dbReference>
<evidence type="ECO:0000256" key="1">
    <source>
        <dbReference type="ARBA" id="ARBA00009277"/>
    </source>
</evidence>
<dbReference type="GO" id="GO:0003676">
    <property type="term" value="F:nucleic acid binding"/>
    <property type="evidence" value="ECO:0007669"/>
    <property type="project" value="InterPro"/>
</dbReference>
<feature type="non-terminal residue" evidence="3">
    <location>
        <position position="470"/>
    </location>
</feature>
<dbReference type="Proteomes" id="UP001221302">
    <property type="component" value="Unassembled WGS sequence"/>
</dbReference>
<protein>
    <submittedName>
        <fullName evidence="3">IS21 family transposase</fullName>
    </submittedName>
</protein>
<evidence type="ECO:0000259" key="2">
    <source>
        <dbReference type="PROSITE" id="PS50994"/>
    </source>
</evidence>
<dbReference type="PANTHER" id="PTHR35004">
    <property type="entry name" value="TRANSPOSASE RV3428C-RELATED"/>
    <property type="match status" value="1"/>
</dbReference>
<dbReference type="RefSeq" id="WP_321537097.1">
    <property type="nucleotide sequence ID" value="NZ_JARGDL010000046.1"/>
</dbReference>
<keyword evidence="4" id="KW-1185">Reference proteome</keyword>
<dbReference type="Gene3D" id="3.30.420.10">
    <property type="entry name" value="Ribonuclease H-like superfamily/Ribonuclease H"/>
    <property type="match status" value="1"/>
</dbReference>
<dbReference type="InterPro" id="IPR036397">
    <property type="entry name" value="RNaseH_sf"/>
</dbReference>
<reference evidence="3" key="1">
    <citation type="submission" date="2023-03" db="EMBL/GenBank/DDBJ databases">
        <title>Stygiobacter electus gen. nov., sp. nov., facultatively anaerobic thermotolerant bacterium of the class Ignavibacteria from a well of Yessentuki mineral water deposit.</title>
        <authorList>
            <person name="Podosokorskaya O.A."/>
            <person name="Elcheninov A.G."/>
            <person name="Petrova N.F."/>
            <person name="Zavarzina D.G."/>
            <person name="Kublanov I.V."/>
            <person name="Merkel A.Y."/>
        </authorList>
    </citation>
    <scope>NUCLEOTIDE SEQUENCE</scope>
    <source>
        <strain evidence="3">09-Me</strain>
    </source>
</reference>
<evidence type="ECO:0000313" key="4">
    <source>
        <dbReference type="Proteomes" id="UP001221302"/>
    </source>
</evidence>
<dbReference type="InterPro" id="IPR012337">
    <property type="entry name" value="RNaseH-like_sf"/>
</dbReference>
<comment type="similarity">
    <text evidence="1">Belongs to the transposase IS21/IS408/IS1162 family.</text>
</comment>
<name>A0AAE3P2V8_9BACT</name>
<feature type="domain" description="Integrase catalytic" evidence="2">
    <location>
        <begin position="108"/>
        <end position="280"/>
    </location>
</feature>
<dbReference type="GO" id="GO:0015074">
    <property type="term" value="P:DNA integration"/>
    <property type="evidence" value="ECO:0007669"/>
    <property type="project" value="InterPro"/>
</dbReference>
<dbReference type="PROSITE" id="PS50994">
    <property type="entry name" value="INTEGRASE"/>
    <property type="match status" value="1"/>
</dbReference>
<comment type="caution">
    <text evidence="3">The sequence shown here is derived from an EMBL/GenBank/DDBJ whole genome shotgun (WGS) entry which is preliminary data.</text>
</comment>
<organism evidence="3 4">
    <name type="scientific">Stygiobacter electus</name>
    <dbReference type="NCBI Taxonomy" id="3032292"/>
    <lineage>
        <taxon>Bacteria</taxon>
        <taxon>Pseudomonadati</taxon>
        <taxon>Ignavibacteriota</taxon>
        <taxon>Ignavibacteria</taxon>
        <taxon>Ignavibacteriales</taxon>
        <taxon>Melioribacteraceae</taxon>
        <taxon>Stygiobacter</taxon>
    </lineage>
</organism>
<sequence>MEDWVTIKNLKAKDASISNRQIARQLGISHNTVKAALERTLAPEYKGKRQSALEPFKEIIFEMANIKKFRGSRILNEVRSKGYQGSNTAFYDFLQNIKLTKEKHFTPYETAPGEQSQFDWSPYTVFIGGKVTNIYVYSYINSFSRYQILEVSLSQNQAAILEALEQSIIESDGPCLRLQTDNAKSFVINASKNNFQWNPRYLNFCGHYGFTPTRSLPGHPWSKGKVEKPFSFIEAHFIAGSSFEDFQDLHNKLKVFQQEINKRIHSTTKTAPVELFEKERLTLLPLPENRYVGIKEETRKVSYDCLIAYGASRYSVPWMFAGKLVWIKISKGYYLQVYSQSNKLIASHRLSLTKGSVNIVQEHYGSSRALQEGLETLKQKFLELFPEEELFFEKLKAQKRMHAAKELQHILSLSTLYIRDDFTEALKKAFEYNIFNHSFISGYLEKNHKQSFRIEPIGITFGTGELPKVN</sequence>
<dbReference type="AlphaFoldDB" id="A0AAE3P2V8"/>
<gene>
    <name evidence="3" type="primary">istA</name>
    <name evidence="3" type="ORF">P0M35_14285</name>
</gene>